<keyword evidence="4 6" id="KW-0735">Signal-anchor</keyword>
<dbReference type="Pfam" id="PF03141">
    <property type="entry name" value="Methyltransf_29"/>
    <property type="match status" value="1"/>
</dbReference>
<reference evidence="8 9" key="1">
    <citation type="submission" date="2024-01" db="EMBL/GenBank/DDBJ databases">
        <title>Genome assemblies of Stephania.</title>
        <authorList>
            <person name="Yang L."/>
        </authorList>
    </citation>
    <scope>NUCLEOTIDE SEQUENCE [LARGE SCALE GENOMIC DNA]</scope>
    <source>
        <strain evidence="8">QJT</strain>
        <tissue evidence="8">Leaf</tissue>
    </source>
</reference>
<evidence type="ECO:0000256" key="4">
    <source>
        <dbReference type="ARBA" id="ARBA00022968"/>
    </source>
</evidence>
<keyword evidence="4 6" id="KW-0812">Transmembrane</keyword>
<evidence type="ECO:0000313" key="9">
    <source>
        <dbReference type="Proteomes" id="UP001417504"/>
    </source>
</evidence>
<dbReference type="PANTHER" id="PTHR10108">
    <property type="entry name" value="SAM-DEPENDENT METHYLTRANSFERASE"/>
    <property type="match status" value="1"/>
</dbReference>
<dbReference type="SUPFAM" id="SSF53335">
    <property type="entry name" value="S-adenosyl-L-methionine-dependent methyltransferases"/>
    <property type="match status" value="1"/>
</dbReference>
<feature type="region of interest" description="Disordered" evidence="7">
    <location>
        <begin position="50"/>
        <end position="75"/>
    </location>
</feature>
<keyword evidence="9" id="KW-1185">Reference proteome</keyword>
<evidence type="ECO:0000256" key="7">
    <source>
        <dbReference type="SAM" id="MobiDB-lite"/>
    </source>
</evidence>
<dbReference type="PANTHER" id="PTHR10108:SF1102">
    <property type="entry name" value="METHYLTRANSFERASE PMT28-RELATED"/>
    <property type="match status" value="1"/>
</dbReference>
<sequence length="530" mass="60038">MNANTRRLILLAQRTYRFWAKGIALIALLGFLYLFLWSISSSSLASVDQKSKSRDGQESKTLKIEDSGSGSVKKKKLGPMFDPNVEYNWGTCSVSAKHNYIPCLDVVNTTTELGMVRRHRERKCPDSATMCLVELPAMGYGSLVQWPESKWKVLYSNVEHQELDSFIKNVTWVEKSGEYLTFPRNQSQFKGGIFHYVDSIDQMVLDFEWGEKIRVVLDIGCTDSSFGAVLLDKDVLTLSLGLNDDPVDLAQVALERGFPAIVSPLGTRRLPFPGSAFDAIHCGKCSMQRFSNRGNLLLEMNRILRPGGYFILSLGHDFINQVEAVSTLAASICWDTVAHDSVGIHELDVIIFQKPRSKDKCKSRGKKNPRPPPCEEDDRPDTTWYTQMKTCLHAIPAVTGQRGTKWPKEWPMRLEIFPEWFGNKEILVTDSMHWKILVEKSYLTEMGINWLYVHNVMDLSATYGGFAAALVPHKAWVMNVVPVHASDTLPIIFERGLVGIYHDWCEAFGTYPRSYDLIHVDHLFSSVENR</sequence>
<evidence type="ECO:0000256" key="5">
    <source>
        <dbReference type="ARBA" id="ARBA00037847"/>
    </source>
</evidence>
<dbReference type="EC" id="2.1.1.-" evidence="6"/>
<dbReference type="AlphaFoldDB" id="A0AAP0JBH3"/>
<keyword evidence="3 6" id="KW-0489">Methyltransferase</keyword>
<evidence type="ECO:0000256" key="2">
    <source>
        <dbReference type="ARBA" id="ARBA00008361"/>
    </source>
</evidence>
<dbReference type="GO" id="GO:0032259">
    <property type="term" value="P:methylation"/>
    <property type="evidence" value="ECO:0007669"/>
    <property type="project" value="UniProtKB-KW"/>
</dbReference>
<evidence type="ECO:0000256" key="1">
    <source>
        <dbReference type="ARBA" id="ARBA00004606"/>
    </source>
</evidence>
<dbReference type="GO" id="GO:0005768">
    <property type="term" value="C:endosome"/>
    <property type="evidence" value="ECO:0007669"/>
    <property type="project" value="TreeGrafter"/>
</dbReference>
<dbReference type="Gene3D" id="3.40.50.150">
    <property type="entry name" value="Vaccinia Virus protein VP39"/>
    <property type="match status" value="1"/>
</dbReference>
<dbReference type="GO" id="GO:0016020">
    <property type="term" value="C:membrane"/>
    <property type="evidence" value="ECO:0007669"/>
    <property type="project" value="UniProtKB-SubCell"/>
</dbReference>
<evidence type="ECO:0000313" key="8">
    <source>
        <dbReference type="EMBL" id="KAK9129888.1"/>
    </source>
</evidence>
<protein>
    <recommendedName>
        <fullName evidence="6">Methyltransferase</fullName>
        <ecNumber evidence="6">2.1.1.-</ecNumber>
    </recommendedName>
</protein>
<comment type="similarity">
    <text evidence="2 6">Belongs to the methyltransferase superfamily.</text>
</comment>
<dbReference type="InterPro" id="IPR029063">
    <property type="entry name" value="SAM-dependent_MTases_sf"/>
</dbReference>
<dbReference type="InterPro" id="IPR004159">
    <property type="entry name" value="Put_SAM_MeTrfase"/>
</dbReference>
<evidence type="ECO:0000256" key="6">
    <source>
        <dbReference type="RuleBase" id="RU366043"/>
    </source>
</evidence>
<comment type="caution">
    <text evidence="8">The sequence shown here is derived from an EMBL/GenBank/DDBJ whole genome shotgun (WGS) entry which is preliminary data.</text>
</comment>
<keyword evidence="6" id="KW-0325">Glycoprotein</keyword>
<dbReference type="Proteomes" id="UP001417504">
    <property type="component" value="Unassembled WGS sequence"/>
</dbReference>
<dbReference type="GO" id="GO:0008168">
    <property type="term" value="F:methyltransferase activity"/>
    <property type="evidence" value="ECO:0007669"/>
    <property type="project" value="UniProtKB-UniRule"/>
</dbReference>
<proteinExistence type="inferred from homology"/>
<accession>A0AAP0JBH3</accession>
<gene>
    <name evidence="8" type="ORF">Sjap_010375</name>
</gene>
<dbReference type="EMBL" id="JBBNAE010000004">
    <property type="protein sequence ID" value="KAK9129888.1"/>
    <property type="molecule type" value="Genomic_DNA"/>
</dbReference>
<feature type="compositionally biased region" description="Basic and acidic residues" evidence="7">
    <location>
        <begin position="50"/>
        <end position="66"/>
    </location>
</feature>
<comment type="subcellular location">
    <subcellularLocation>
        <location evidence="5">Endomembrane system</location>
        <topology evidence="5">Single-pass membrane protein</topology>
    </subcellularLocation>
    <subcellularLocation>
        <location evidence="1 6">Membrane</location>
        <topology evidence="1 6">Single-pass type II membrane protein</topology>
    </subcellularLocation>
</comment>
<dbReference type="GO" id="GO:0005802">
    <property type="term" value="C:trans-Golgi network"/>
    <property type="evidence" value="ECO:0007669"/>
    <property type="project" value="TreeGrafter"/>
</dbReference>
<name>A0AAP0JBH3_9MAGN</name>
<dbReference type="CDD" id="cd02440">
    <property type="entry name" value="AdoMet_MTases"/>
    <property type="match status" value="1"/>
</dbReference>
<keyword evidence="6" id="KW-0808">Transferase</keyword>
<organism evidence="8 9">
    <name type="scientific">Stephania japonica</name>
    <dbReference type="NCBI Taxonomy" id="461633"/>
    <lineage>
        <taxon>Eukaryota</taxon>
        <taxon>Viridiplantae</taxon>
        <taxon>Streptophyta</taxon>
        <taxon>Embryophyta</taxon>
        <taxon>Tracheophyta</taxon>
        <taxon>Spermatophyta</taxon>
        <taxon>Magnoliopsida</taxon>
        <taxon>Ranunculales</taxon>
        <taxon>Menispermaceae</taxon>
        <taxon>Menispermoideae</taxon>
        <taxon>Cissampelideae</taxon>
        <taxon>Stephania</taxon>
    </lineage>
</organism>
<feature type="region of interest" description="Disordered" evidence="7">
    <location>
        <begin position="359"/>
        <end position="380"/>
    </location>
</feature>
<evidence type="ECO:0000256" key="3">
    <source>
        <dbReference type="ARBA" id="ARBA00022603"/>
    </source>
</evidence>